<dbReference type="Gene3D" id="3.90.550.10">
    <property type="entry name" value="Spore Coat Polysaccharide Biosynthesis Protein SpsA, Chain A"/>
    <property type="match status" value="1"/>
</dbReference>
<name>A0ABS7RKM8_9ACTN</name>
<proteinExistence type="predicted"/>
<accession>A0ABS7RKM8</accession>
<keyword evidence="1" id="KW-0808">Transferase</keyword>
<dbReference type="InterPro" id="IPR029044">
    <property type="entry name" value="Nucleotide-diphossugar_trans"/>
</dbReference>
<gene>
    <name evidence="1" type="ORF">K1X13_09355</name>
</gene>
<evidence type="ECO:0000313" key="2">
    <source>
        <dbReference type="Proteomes" id="UP000754710"/>
    </source>
</evidence>
<organism evidence="1 2">
    <name type="scientific">Nocardioides jiangsuensis</name>
    <dbReference type="NCBI Taxonomy" id="2866161"/>
    <lineage>
        <taxon>Bacteria</taxon>
        <taxon>Bacillati</taxon>
        <taxon>Actinomycetota</taxon>
        <taxon>Actinomycetes</taxon>
        <taxon>Propionibacteriales</taxon>
        <taxon>Nocardioidaceae</taxon>
        <taxon>Nocardioides</taxon>
    </lineage>
</organism>
<dbReference type="GO" id="GO:0016779">
    <property type="term" value="F:nucleotidyltransferase activity"/>
    <property type="evidence" value="ECO:0007669"/>
    <property type="project" value="UniProtKB-KW"/>
</dbReference>
<keyword evidence="1" id="KW-0548">Nucleotidyltransferase</keyword>
<keyword evidence="2" id="KW-1185">Reference proteome</keyword>
<comment type="caution">
    <text evidence="1">The sequence shown here is derived from an EMBL/GenBank/DDBJ whole genome shotgun (WGS) entry which is preliminary data.</text>
</comment>
<evidence type="ECO:0000313" key="1">
    <source>
        <dbReference type="EMBL" id="MBY9075024.1"/>
    </source>
</evidence>
<reference evidence="1 2" key="1">
    <citation type="submission" date="2021-08" db="EMBL/GenBank/DDBJ databases">
        <title>Nocardioides bacterium WL0053 sp. nov., isolated from the sediment.</title>
        <authorList>
            <person name="Wang L."/>
            <person name="Zhang D."/>
            <person name="Zhang A."/>
        </authorList>
    </citation>
    <scope>NUCLEOTIDE SEQUENCE [LARGE SCALE GENOMIC DNA]</scope>
    <source>
        <strain evidence="1 2">WL0053</strain>
    </source>
</reference>
<dbReference type="EMBL" id="JAIEZQ010000002">
    <property type="protein sequence ID" value="MBY9075024.1"/>
    <property type="molecule type" value="Genomic_DNA"/>
</dbReference>
<protein>
    <submittedName>
        <fullName evidence="1">2-C-methyl-D-erythritol 4-phosphate cytidylyltransferase</fullName>
    </submittedName>
</protein>
<sequence>MDDLDDLDDLDRPRALGEVPTTGRGGLPFALLHGEALVTIASWALGDAGVDLLDFTATWPQVREVGQPLVLHDPLCPLTPVGFLREAVRRCRAEDAVVVGVRPVTDTIKTVAGDVVGETVDRDSLHTVCSPVVLPAAVVAALEDWPDLDDFAALVTTLRERFPVMFLEAPALGRRVEDESAVALLTAFAEEQGA</sequence>
<dbReference type="Proteomes" id="UP000754710">
    <property type="component" value="Unassembled WGS sequence"/>
</dbReference>